<feature type="region of interest" description="Disordered" evidence="1">
    <location>
        <begin position="23"/>
        <end position="80"/>
    </location>
</feature>
<proteinExistence type="predicted"/>
<protein>
    <submittedName>
        <fullName evidence="4">DUF4097 domain-containing protein</fullName>
    </submittedName>
</protein>
<dbReference type="InterPro" id="IPR053959">
    <property type="entry name" value="YvlB/LiaX_N"/>
</dbReference>
<evidence type="ECO:0000256" key="1">
    <source>
        <dbReference type="SAM" id="MobiDB-lite"/>
    </source>
</evidence>
<accession>A0ABW3U4Z2</accession>
<dbReference type="InterPro" id="IPR025164">
    <property type="entry name" value="Toastrack_DUF4097"/>
</dbReference>
<organism evidence="4 5">
    <name type="scientific">Sporosarcina contaminans</name>
    <dbReference type="NCBI Taxonomy" id="633403"/>
    <lineage>
        <taxon>Bacteria</taxon>
        <taxon>Bacillati</taxon>
        <taxon>Bacillota</taxon>
        <taxon>Bacilli</taxon>
        <taxon>Bacillales</taxon>
        <taxon>Caryophanaceae</taxon>
        <taxon>Sporosarcina</taxon>
    </lineage>
</organism>
<reference evidence="5" key="1">
    <citation type="journal article" date="2019" name="Int. J. Syst. Evol. Microbiol.">
        <title>The Global Catalogue of Microorganisms (GCM) 10K type strain sequencing project: providing services to taxonomists for standard genome sequencing and annotation.</title>
        <authorList>
            <consortium name="The Broad Institute Genomics Platform"/>
            <consortium name="The Broad Institute Genome Sequencing Center for Infectious Disease"/>
            <person name="Wu L."/>
            <person name="Ma J."/>
        </authorList>
    </citation>
    <scope>NUCLEOTIDE SEQUENCE [LARGE SCALE GENOMIC DNA]</scope>
    <source>
        <strain evidence="5">CCUG 53915</strain>
    </source>
</reference>
<evidence type="ECO:0000259" key="3">
    <source>
        <dbReference type="Pfam" id="PF22746"/>
    </source>
</evidence>
<name>A0ABW3U4Z2_9BACL</name>
<feature type="compositionally biased region" description="Polar residues" evidence="1">
    <location>
        <begin position="34"/>
        <end position="52"/>
    </location>
</feature>
<comment type="caution">
    <text evidence="4">The sequence shown here is derived from an EMBL/GenBank/DDBJ whole genome shotgun (WGS) entry which is preliminary data.</text>
</comment>
<dbReference type="Pfam" id="PF13349">
    <property type="entry name" value="DUF4097"/>
    <property type="match status" value="1"/>
</dbReference>
<feature type="compositionally biased region" description="Basic and acidic residues" evidence="1">
    <location>
        <begin position="55"/>
        <end position="64"/>
    </location>
</feature>
<dbReference type="Proteomes" id="UP001597231">
    <property type="component" value="Unassembled WGS sequence"/>
</dbReference>
<gene>
    <name evidence="4" type="ORF">ACFQ38_16835</name>
</gene>
<feature type="domain" description="YvlB/LiaX N-terminal" evidence="3">
    <location>
        <begin position="3"/>
        <end position="33"/>
    </location>
</feature>
<evidence type="ECO:0000313" key="5">
    <source>
        <dbReference type="Proteomes" id="UP001597231"/>
    </source>
</evidence>
<dbReference type="RefSeq" id="WP_336823898.1">
    <property type="nucleotide sequence ID" value="NZ_JBHTLT010000129.1"/>
</dbReference>
<dbReference type="Pfam" id="PF22746">
    <property type="entry name" value="SHOCT-like_DUF2089-C"/>
    <property type="match status" value="1"/>
</dbReference>
<sequence>MQNERKRILTMLENGTISMEEALTLLETMEKKQTGNPSSTASEQSQSENVYRNTEGAEERKSDSSFRGNQGSDDSHNPSMDEFIEDIRKDFVTVGDRFMQFMQTAVDRMKKFDFDTPFGGGTTFSHTMIKAAEDIEEIIIDVDHGNVTVETADVQEIRAEFTVKNFNNKNEEETKKEFLDKVVFVQDEGTLRLLSDLKLMQVNVTLLLPNEAYHKASVRLLNGDFTIADLKAERIYVKTANGKVEANGLQFDAAELETANGSIRLNGSTGAQLSAETINGRVYIDGALKDVEAKSLNGAVVVTTTDKAAEKIEAKTVSGSVEIYIPSELPLDGHISTNMGKLDLQLNDVDKTTEQEQFLQRSVSFKKHAEGETKPLHIQGEAKTGTVIVCYNVNHSA</sequence>
<keyword evidence="5" id="KW-1185">Reference proteome</keyword>
<dbReference type="EMBL" id="JBHTLT010000129">
    <property type="protein sequence ID" value="MFD1206764.1"/>
    <property type="molecule type" value="Genomic_DNA"/>
</dbReference>
<feature type="domain" description="DUF4097" evidence="2">
    <location>
        <begin position="135"/>
        <end position="357"/>
    </location>
</feature>
<evidence type="ECO:0000313" key="4">
    <source>
        <dbReference type="EMBL" id="MFD1206764.1"/>
    </source>
</evidence>
<evidence type="ECO:0000259" key="2">
    <source>
        <dbReference type="Pfam" id="PF13349"/>
    </source>
</evidence>